<feature type="compositionally biased region" description="Polar residues" evidence="1">
    <location>
        <begin position="1"/>
        <end position="12"/>
    </location>
</feature>
<name>A0A7R8WGI1_9CRUS</name>
<feature type="region of interest" description="Disordered" evidence="1">
    <location>
        <begin position="1"/>
        <end position="81"/>
    </location>
</feature>
<evidence type="ECO:0000313" key="2">
    <source>
        <dbReference type="EMBL" id="CAD7228731.1"/>
    </source>
</evidence>
<proteinExistence type="predicted"/>
<dbReference type="AlphaFoldDB" id="A0A7R8WGI1"/>
<protein>
    <submittedName>
        <fullName evidence="2">Uncharacterized protein</fullName>
    </submittedName>
</protein>
<gene>
    <name evidence="2" type="ORF">CTOB1V02_LOCUS6609</name>
</gene>
<sequence>MKLRSSPLSQTPPNFPVIPGVSKGVPAPKSPRRRSSGSSSQGNSVYPPASIPEEKEKEAKESNPTVESVAKQTEEVFQMDE</sequence>
<evidence type="ECO:0000256" key="1">
    <source>
        <dbReference type="SAM" id="MobiDB-lite"/>
    </source>
</evidence>
<dbReference type="EMBL" id="OB661673">
    <property type="protein sequence ID" value="CAD7228731.1"/>
    <property type="molecule type" value="Genomic_DNA"/>
</dbReference>
<feature type="compositionally biased region" description="Basic and acidic residues" evidence="1">
    <location>
        <begin position="52"/>
        <end position="61"/>
    </location>
</feature>
<organism evidence="2">
    <name type="scientific">Cyprideis torosa</name>
    <dbReference type="NCBI Taxonomy" id="163714"/>
    <lineage>
        <taxon>Eukaryota</taxon>
        <taxon>Metazoa</taxon>
        <taxon>Ecdysozoa</taxon>
        <taxon>Arthropoda</taxon>
        <taxon>Crustacea</taxon>
        <taxon>Oligostraca</taxon>
        <taxon>Ostracoda</taxon>
        <taxon>Podocopa</taxon>
        <taxon>Podocopida</taxon>
        <taxon>Cytherocopina</taxon>
        <taxon>Cytheroidea</taxon>
        <taxon>Cytherideidae</taxon>
        <taxon>Cyprideis</taxon>
    </lineage>
</organism>
<accession>A0A7R8WGI1</accession>
<reference evidence="2" key="1">
    <citation type="submission" date="2020-11" db="EMBL/GenBank/DDBJ databases">
        <authorList>
            <person name="Tran Van P."/>
        </authorList>
    </citation>
    <scope>NUCLEOTIDE SEQUENCE</scope>
</reference>